<dbReference type="InterPro" id="IPR004947">
    <property type="entry name" value="DNase_II"/>
</dbReference>
<name>A0A0C2D423_9BILA</name>
<dbReference type="CDD" id="cd09120">
    <property type="entry name" value="PLDc_DNaseII_1"/>
    <property type="match status" value="1"/>
</dbReference>
<gene>
    <name evidence="3" type="ORF">ANCDUO_05429</name>
</gene>
<organism evidence="3 4">
    <name type="scientific">Ancylostoma duodenale</name>
    <dbReference type="NCBI Taxonomy" id="51022"/>
    <lineage>
        <taxon>Eukaryota</taxon>
        <taxon>Metazoa</taxon>
        <taxon>Ecdysozoa</taxon>
        <taxon>Nematoda</taxon>
        <taxon>Chromadorea</taxon>
        <taxon>Rhabditida</taxon>
        <taxon>Rhabditina</taxon>
        <taxon>Rhabditomorpha</taxon>
        <taxon>Strongyloidea</taxon>
        <taxon>Ancylostomatidae</taxon>
        <taxon>Ancylostomatinae</taxon>
        <taxon>Ancylostoma</taxon>
    </lineage>
</organism>
<proteinExistence type="inferred from homology"/>
<evidence type="ECO:0000313" key="3">
    <source>
        <dbReference type="EMBL" id="KIH64263.1"/>
    </source>
</evidence>
<dbReference type="PANTHER" id="PTHR10858:SF30">
    <property type="entry name" value="CELL-DEATH-RELATED NUCLEASE 7"/>
    <property type="match status" value="1"/>
</dbReference>
<dbReference type="AlphaFoldDB" id="A0A0C2D423"/>
<evidence type="ECO:0000256" key="2">
    <source>
        <dbReference type="ARBA" id="ARBA00022801"/>
    </source>
</evidence>
<keyword evidence="4" id="KW-1185">Reference proteome</keyword>
<protein>
    <submittedName>
        <fullName evidence="3">Deoxyribonuclease II</fullName>
    </submittedName>
</protein>
<dbReference type="EMBL" id="KN728163">
    <property type="protein sequence ID" value="KIH64263.1"/>
    <property type="molecule type" value="Genomic_DNA"/>
</dbReference>
<dbReference type="OrthoDB" id="10261598at2759"/>
<dbReference type="GO" id="GO:0004531">
    <property type="term" value="F:deoxyribonuclease II activity"/>
    <property type="evidence" value="ECO:0007669"/>
    <property type="project" value="InterPro"/>
</dbReference>
<dbReference type="Proteomes" id="UP000054047">
    <property type="component" value="Unassembled WGS sequence"/>
</dbReference>
<evidence type="ECO:0000256" key="1">
    <source>
        <dbReference type="ARBA" id="ARBA00007527"/>
    </source>
</evidence>
<dbReference type="GO" id="GO:0006309">
    <property type="term" value="P:apoptotic DNA fragmentation"/>
    <property type="evidence" value="ECO:0007669"/>
    <property type="project" value="TreeGrafter"/>
</dbReference>
<dbReference type="Pfam" id="PF03265">
    <property type="entry name" value="DNase_II"/>
    <property type="match status" value="1"/>
</dbReference>
<reference evidence="3 4" key="1">
    <citation type="submission" date="2013-12" db="EMBL/GenBank/DDBJ databases">
        <title>Draft genome of the parsitic nematode Ancylostoma duodenale.</title>
        <authorList>
            <person name="Mitreva M."/>
        </authorList>
    </citation>
    <scope>NUCLEOTIDE SEQUENCE [LARGE SCALE GENOMIC DNA]</scope>
    <source>
        <strain evidence="3 4">Zhejiang</strain>
    </source>
</reference>
<dbReference type="PANTHER" id="PTHR10858">
    <property type="entry name" value="DEOXYRIBONUCLEASE II"/>
    <property type="match status" value="1"/>
</dbReference>
<keyword evidence="2" id="KW-0378">Hydrolase</keyword>
<evidence type="ECO:0000313" key="4">
    <source>
        <dbReference type="Proteomes" id="UP000054047"/>
    </source>
</evidence>
<sequence length="377" mass="42188">MDFVEILHFKLRAKSQYPKPNSETFINVSVFSRRHPIWSRKRIGSEFTVSTAARRASRNHGLIECGGLLFCYSLQNVSEQGSLVEDYAVNLFVVYKPPIASKSPAKFFYVDGSLSNWTLSPLTIDNDAAGVGATLREFYKHDQRQFAFAYNDDSPSGSVDSYRGHSKGVVLFDEETGFWIIHSVPNFPSIGSYSYPATGMKFGQTFLCLTLSTQSLGDVGEHLRYVQATPFFSNLPESFSVRFPVLVNIVKKQSLSKSETVFTRVRQFTTVGGQSLKSFAKHKKFNKDLWFDFVAPELRINMAVESWLNGGADDLDSVYDVTSVALPGVTFNSSRDHSKWAVADSNGPNIVCIGDMNRQKSQLRRGGGAYYPFYGHL</sequence>
<accession>A0A0C2D423</accession>
<comment type="similarity">
    <text evidence="1">Belongs to the DNase II family.</text>
</comment>